<proteinExistence type="predicted"/>
<feature type="repeat" description="LDL-receptor class B" evidence="1">
    <location>
        <begin position="227"/>
        <end position="269"/>
    </location>
</feature>
<feature type="signal peptide" evidence="3">
    <location>
        <begin position="1"/>
        <end position="28"/>
    </location>
</feature>
<evidence type="ECO:0000256" key="2">
    <source>
        <dbReference type="SAM" id="MobiDB-lite"/>
    </source>
</evidence>
<feature type="chain" id="PRO_5029639520" evidence="3">
    <location>
        <begin position="29"/>
        <end position="462"/>
    </location>
</feature>
<dbReference type="PROSITE" id="PS51120">
    <property type="entry name" value="LDLRB"/>
    <property type="match status" value="1"/>
</dbReference>
<dbReference type="InterPro" id="IPR050778">
    <property type="entry name" value="Cueball_EGF_LRP_Nidogen"/>
</dbReference>
<evidence type="ECO:0000256" key="3">
    <source>
        <dbReference type="SAM" id="SignalP"/>
    </source>
</evidence>
<organism evidence="4 5">
    <name type="scientific">Strongylocentrotus purpuratus</name>
    <name type="common">Purple sea urchin</name>
    <dbReference type="NCBI Taxonomy" id="7668"/>
    <lineage>
        <taxon>Eukaryota</taxon>
        <taxon>Metazoa</taxon>
        <taxon>Echinodermata</taxon>
        <taxon>Eleutherozoa</taxon>
        <taxon>Echinozoa</taxon>
        <taxon>Echinoidea</taxon>
        <taxon>Euechinoidea</taxon>
        <taxon>Echinacea</taxon>
        <taxon>Camarodonta</taxon>
        <taxon>Echinidea</taxon>
        <taxon>Strongylocentrotidae</taxon>
        <taxon>Strongylocentrotus</taxon>
    </lineage>
</organism>
<dbReference type="KEGG" id="spu:105443557"/>
<reference evidence="5" key="1">
    <citation type="submission" date="2015-02" db="EMBL/GenBank/DDBJ databases">
        <title>Genome sequencing for Strongylocentrotus purpuratus.</title>
        <authorList>
            <person name="Murali S."/>
            <person name="Liu Y."/>
            <person name="Vee V."/>
            <person name="English A."/>
            <person name="Wang M."/>
            <person name="Skinner E."/>
            <person name="Han Y."/>
            <person name="Muzny D.M."/>
            <person name="Worley K.C."/>
            <person name="Gibbs R.A."/>
        </authorList>
    </citation>
    <scope>NUCLEOTIDE SEQUENCE</scope>
</reference>
<dbReference type="AlphaFoldDB" id="A0A7M7NQI5"/>
<dbReference type="GeneID" id="105443557"/>
<evidence type="ECO:0000313" key="5">
    <source>
        <dbReference type="Proteomes" id="UP000007110"/>
    </source>
</evidence>
<accession>A0A7M7NQI5</accession>
<dbReference type="SMART" id="SM00135">
    <property type="entry name" value="LY"/>
    <property type="match status" value="3"/>
</dbReference>
<dbReference type="PANTHER" id="PTHR46513">
    <property type="entry name" value="VITELLOGENIN RECEPTOR-LIKE PROTEIN-RELATED-RELATED"/>
    <property type="match status" value="1"/>
</dbReference>
<dbReference type="Proteomes" id="UP000007110">
    <property type="component" value="Unassembled WGS sequence"/>
</dbReference>
<dbReference type="RefSeq" id="XP_030840029.1">
    <property type="nucleotide sequence ID" value="XM_030984169.1"/>
</dbReference>
<dbReference type="InParanoid" id="A0A7M7NQI5"/>
<dbReference type="InterPro" id="IPR000033">
    <property type="entry name" value="LDLR_classB_rpt"/>
</dbReference>
<protein>
    <submittedName>
        <fullName evidence="4">Uncharacterized protein</fullName>
    </submittedName>
</protein>
<dbReference type="EnsemblMetazoa" id="XM_030984169">
    <property type="protein sequence ID" value="XP_030840029"/>
    <property type="gene ID" value="LOC105443557"/>
</dbReference>
<sequence>MQRHKSAVTLRDTFLLLCTSFVIAHARGSTNMADEVLHTEDNHCQPILVNGKLMPIVPEYMPSFPVALKGIKHHFVCKLAESTTTQHATTKYTTESTTSHPTTTTQSTSTQDTTAMSSTEATTTHPTTTPQSTTTQDTTTMSTTESTTSHPTTTTQTTTTQDTTSMSTTDSTTSRPTTTTQSTAKIFVIDLETEYKIFVADLQDDLNFTSIPSTKEPRHITYDSVEKKIYWNNFDEQRVYRADADGGNREEVTSESDKVIRGIAIAESSRILYIAYRESQEITTVDIGQGSAFPGSETNFVTTYNDFPRILEVDEEQGFLYWSMKNHIQRKSLNGSGSTETVYNNDNLFAITGLSIDLSRNPRRIFFCDFAKQRTFYKDVNQTLTMAHELTDYMNDPDINNDEERTYRYLRYFNGSLYWTKEGSHKGIAVMTNYDQSSRSFNIKETNEISTPLRFIITIVDP</sequence>
<feature type="region of interest" description="Disordered" evidence="2">
    <location>
        <begin position="86"/>
        <end position="180"/>
    </location>
</feature>
<keyword evidence="5" id="KW-1185">Reference proteome</keyword>
<reference evidence="4" key="2">
    <citation type="submission" date="2021-01" db="UniProtKB">
        <authorList>
            <consortium name="EnsemblMetazoa"/>
        </authorList>
    </citation>
    <scope>IDENTIFICATION</scope>
</reference>
<dbReference type="InterPro" id="IPR011042">
    <property type="entry name" value="6-blade_b-propeller_TolB-like"/>
</dbReference>
<dbReference type="Gene3D" id="2.120.10.30">
    <property type="entry name" value="TolB, C-terminal domain"/>
    <property type="match status" value="1"/>
</dbReference>
<dbReference type="PANTHER" id="PTHR46513:SF13">
    <property type="entry name" value="EGF-LIKE DOMAIN-CONTAINING PROTEIN"/>
    <property type="match status" value="1"/>
</dbReference>
<dbReference type="OrthoDB" id="5958943at2759"/>
<evidence type="ECO:0000313" key="4">
    <source>
        <dbReference type="EnsemblMetazoa" id="XP_030840029"/>
    </source>
</evidence>
<dbReference type="OMA" id="PDINNDE"/>
<keyword evidence="3" id="KW-0732">Signal</keyword>
<name>A0A7M7NQI5_STRPU</name>
<evidence type="ECO:0000256" key="1">
    <source>
        <dbReference type="PROSITE-ProRule" id="PRU00461"/>
    </source>
</evidence>
<dbReference type="SUPFAM" id="SSF63825">
    <property type="entry name" value="YWTD domain"/>
    <property type="match status" value="1"/>
</dbReference>